<gene>
    <name evidence="2" type="ORF">VTJ49DRAFT_7381</name>
</gene>
<evidence type="ECO:0000313" key="3">
    <source>
        <dbReference type="Proteomes" id="UP001583172"/>
    </source>
</evidence>
<dbReference type="EMBL" id="JAZGSY010000085">
    <property type="protein sequence ID" value="KAL1841156.1"/>
    <property type="molecule type" value="Genomic_DNA"/>
</dbReference>
<dbReference type="PANTHER" id="PTHR38847:SF1">
    <property type="entry name" value="PSEUDOURIDINE SYNTHASE RSUA_RLUA-LIKE DOMAIN-CONTAINING PROTEIN"/>
    <property type="match status" value="1"/>
</dbReference>
<dbReference type="InterPro" id="IPR025649">
    <property type="entry name" value="DUF4360"/>
</dbReference>
<dbReference type="PANTHER" id="PTHR38847">
    <property type="match status" value="1"/>
</dbReference>
<reference evidence="2 3" key="1">
    <citation type="journal article" date="2024" name="Commun. Biol.">
        <title>Comparative genomic analysis of thermophilic fungi reveals convergent evolutionary adaptations and gene losses.</title>
        <authorList>
            <person name="Steindorff A.S."/>
            <person name="Aguilar-Pontes M.V."/>
            <person name="Robinson A.J."/>
            <person name="Andreopoulos B."/>
            <person name="LaButti K."/>
            <person name="Kuo A."/>
            <person name="Mondo S."/>
            <person name="Riley R."/>
            <person name="Otillar R."/>
            <person name="Haridas S."/>
            <person name="Lipzen A."/>
            <person name="Grimwood J."/>
            <person name="Schmutz J."/>
            <person name="Clum A."/>
            <person name="Reid I.D."/>
            <person name="Moisan M.C."/>
            <person name="Butler G."/>
            <person name="Nguyen T.T.M."/>
            <person name="Dewar K."/>
            <person name="Conant G."/>
            <person name="Drula E."/>
            <person name="Henrissat B."/>
            <person name="Hansel C."/>
            <person name="Singer S."/>
            <person name="Hutchinson M.I."/>
            <person name="de Vries R.P."/>
            <person name="Natvig D.O."/>
            <person name="Powell A.J."/>
            <person name="Tsang A."/>
            <person name="Grigoriev I.V."/>
        </authorList>
    </citation>
    <scope>NUCLEOTIDE SEQUENCE [LARGE SCALE GENOMIC DNA]</scope>
    <source>
        <strain evidence="2 3">CBS 620.91</strain>
    </source>
</reference>
<sequence>MKLLATITTFFAALAAALPVAEDNSPELVNRSELGERQTHPSGHEVEIRDFTYAGTGCPAKSIGYMFSDDRTTLTVLYDKFIAAAGEGTKVQDRRKNCQLNLKLQYPQGWQFSIFRADYRGHVTLPKGATGSATANYFFSGGIGEITTKGQWQGYIDEDYHKIDKFTLESVVPWSPCGASGMLNINSAIQVTPLNLTEPALLTSESTDLTFKQIAYFQWRKCTK</sequence>
<comment type="caution">
    <text evidence="2">The sequence shown here is derived from an EMBL/GenBank/DDBJ whole genome shotgun (WGS) entry which is preliminary data.</text>
</comment>
<dbReference type="Proteomes" id="UP001583172">
    <property type="component" value="Unassembled WGS sequence"/>
</dbReference>
<proteinExistence type="predicted"/>
<feature type="chain" id="PRO_5047090296" description="Secreted protein" evidence="1">
    <location>
        <begin position="18"/>
        <end position="224"/>
    </location>
</feature>
<evidence type="ECO:0000313" key="2">
    <source>
        <dbReference type="EMBL" id="KAL1841156.1"/>
    </source>
</evidence>
<keyword evidence="3" id="KW-1185">Reference proteome</keyword>
<protein>
    <recommendedName>
        <fullName evidence="4">Secreted protein</fullName>
    </recommendedName>
</protein>
<name>A0ABR3VJR7_HUMIN</name>
<keyword evidence="1" id="KW-0732">Signal</keyword>
<feature type="signal peptide" evidence="1">
    <location>
        <begin position="1"/>
        <end position="17"/>
    </location>
</feature>
<evidence type="ECO:0008006" key="4">
    <source>
        <dbReference type="Google" id="ProtNLM"/>
    </source>
</evidence>
<accession>A0ABR3VJR7</accession>
<evidence type="ECO:0000256" key="1">
    <source>
        <dbReference type="SAM" id="SignalP"/>
    </source>
</evidence>
<dbReference type="Pfam" id="PF14273">
    <property type="entry name" value="DUF4360"/>
    <property type="match status" value="1"/>
</dbReference>
<organism evidence="2 3">
    <name type="scientific">Humicola insolens</name>
    <name type="common">Soft-rot fungus</name>
    <dbReference type="NCBI Taxonomy" id="85995"/>
    <lineage>
        <taxon>Eukaryota</taxon>
        <taxon>Fungi</taxon>
        <taxon>Dikarya</taxon>
        <taxon>Ascomycota</taxon>
        <taxon>Pezizomycotina</taxon>
        <taxon>Sordariomycetes</taxon>
        <taxon>Sordariomycetidae</taxon>
        <taxon>Sordariales</taxon>
        <taxon>Chaetomiaceae</taxon>
        <taxon>Mycothermus</taxon>
    </lineage>
</organism>